<reference evidence="1" key="1">
    <citation type="submission" date="2015-10" db="EMBL/GenBank/DDBJ databases">
        <title>EvidentialGene: Evidence-directed Construction of Complete mRNA Transcriptomes without Genomes.</title>
        <authorList>
            <person name="Gilbert D.G."/>
        </authorList>
    </citation>
    <scope>NUCLEOTIDE SEQUENCE</scope>
</reference>
<evidence type="ECO:0000313" key="1">
    <source>
        <dbReference type="EMBL" id="JAN80302.1"/>
    </source>
</evidence>
<dbReference type="AlphaFoldDB" id="A0A0N8DHM8"/>
<proteinExistence type="predicted"/>
<accession>A0A0N8DHM8</accession>
<organism evidence="1">
    <name type="scientific">Daphnia magna</name>
    <dbReference type="NCBI Taxonomy" id="35525"/>
    <lineage>
        <taxon>Eukaryota</taxon>
        <taxon>Metazoa</taxon>
        <taxon>Ecdysozoa</taxon>
        <taxon>Arthropoda</taxon>
        <taxon>Crustacea</taxon>
        <taxon>Branchiopoda</taxon>
        <taxon>Diplostraca</taxon>
        <taxon>Cladocera</taxon>
        <taxon>Anomopoda</taxon>
        <taxon>Daphniidae</taxon>
        <taxon>Daphnia</taxon>
    </lineage>
</organism>
<sequence length="117" mass="13968">MKNEERRKGRWRCARARRRTADTIGRNQSLHFLLLVLYFFVCCTFASCLALDFFRLFLFVLCVCVRVLFRRHSCCCCCCCCCVVVMMMMMTAVLFFFFFKLLSLRARMLEMLRNSFA</sequence>
<protein>
    <submittedName>
        <fullName evidence="1">Uncharacterized protein</fullName>
    </submittedName>
</protein>
<dbReference type="EMBL" id="GDIQ01014435">
    <property type="protein sequence ID" value="JAN80302.1"/>
    <property type="molecule type" value="Transcribed_RNA"/>
</dbReference>
<name>A0A0N8DHM8_9CRUS</name>